<gene>
    <name evidence="5" type="ORF">WMY93_019522</name>
</gene>
<keyword evidence="2" id="KW-0539">Nucleus</keyword>
<dbReference type="InterPro" id="IPR036388">
    <property type="entry name" value="WH-like_DNA-bd_sf"/>
</dbReference>
<evidence type="ECO:0000256" key="1">
    <source>
        <dbReference type="ARBA" id="ARBA00023125"/>
    </source>
</evidence>
<comment type="caution">
    <text evidence="5">The sequence shown here is derived from an EMBL/GenBank/DDBJ whole genome shotgun (WGS) entry which is preliminary data.</text>
</comment>
<dbReference type="Gene3D" id="1.10.10.10">
    <property type="entry name" value="Winged helix-like DNA-binding domain superfamily/Winged helix DNA-binding domain"/>
    <property type="match status" value="1"/>
</dbReference>
<evidence type="ECO:0000256" key="3">
    <source>
        <dbReference type="SAM" id="MobiDB-lite"/>
    </source>
</evidence>
<protein>
    <recommendedName>
        <fullName evidence="4">Fork-head domain-containing protein</fullName>
    </recommendedName>
</protein>
<dbReference type="GO" id="GO:0005634">
    <property type="term" value="C:nucleus"/>
    <property type="evidence" value="ECO:0007669"/>
    <property type="project" value="UniProtKB-SubCell"/>
</dbReference>
<proteinExistence type="predicted"/>
<dbReference type="GO" id="GO:0043565">
    <property type="term" value="F:sequence-specific DNA binding"/>
    <property type="evidence" value="ECO:0007669"/>
    <property type="project" value="InterPro"/>
</dbReference>
<feature type="DNA-binding region" description="Fork-head" evidence="2">
    <location>
        <begin position="34"/>
        <end position="127"/>
    </location>
</feature>
<dbReference type="AlphaFoldDB" id="A0AAW0NRM9"/>
<feature type="region of interest" description="Disordered" evidence="3">
    <location>
        <begin position="178"/>
        <end position="201"/>
    </location>
</feature>
<sequence length="293" mass="32984">MVNMGCRQQQDQQQEQEQKPSLVPSSGTELQVFMKSTTYLAKIALTLQGVPDKMLTFSQLMHRLAPLFPEDTKSVEVNIRVCLSSNKCFVKIPLTPGSQNSKKNYWKLDTQQITEKMVRRHFRGMLKFFPELASKIQTHHQPAEGGASVCSPEVACKVKYEVRFSGPFSIESILRRDSPPVRTHRPSPLSTVPFTTEQQPGLSHIQGTKRTYSCITEELDPSSGPYPVWPVEGSTHHGLYSPGAAKLPRRAHVSSEPSFPMYETRASAGPWLSSPHNTYSAPIRSQRLFRSWV</sequence>
<dbReference type="PROSITE" id="PS50039">
    <property type="entry name" value="FORK_HEAD_3"/>
    <property type="match status" value="1"/>
</dbReference>
<evidence type="ECO:0000259" key="4">
    <source>
        <dbReference type="PROSITE" id="PS50039"/>
    </source>
</evidence>
<dbReference type="PANTHER" id="PTHR47316">
    <property type="entry name" value="FORKHEAD BOX PROTEIN H1"/>
    <property type="match status" value="1"/>
</dbReference>
<reference evidence="6" key="1">
    <citation type="submission" date="2024-04" db="EMBL/GenBank/DDBJ databases">
        <title>Salinicola lusitanus LLJ914,a marine bacterium isolated from the Okinawa Trough.</title>
        <authorList>
            <person name="Li J."/>
        </authorList>
    </citation>
    <scope>NUCLEOTIDE SEQUENCE [LARGE SCALE GENOMIC DNA]</scope>
</reference>
<dbReference type="PANTHER" id="PTHR47316:SF1">
    <property type="entry name" value="FORKHEAD BOX PROTEIN H1"/>
    <property type="match status" value="1"/>
</dbReference>
<dbReference type="GO" id="GO:0003700">
    <property type="term" value="F:DNA-binding transcription factor activity"/>
    <property type="evidence" value="ECO:0007669"/>
    <property type="project" value="InterPro"/>
</dbReference>
<feature type="domain" description="Fork-head" evidence="4">
    <location>
        <begin position="34"/>
        <end position="127"/>
    </location>
</feature>
<dbReference type="Proteomes" id="UP001460270">
    <property type="component" value="Unassembled WGS sequence"/>
</dbReference>
<dbReference type="InterPro" id="IPR052327">
    <property type="entry name" value="Activin_resp_transcr_regulator"/>
</dbReference>
<evidence type="ECO:0000313" key="6">
    <source>
        <dbReference type="Proteomes" id="UP001460270"/>
    </source>
</evidence>
<dbReference type="SUPFAM" id="SSF46785">
    <property type="entry name" value="Winged helix' DNA-binding domain"/>
    <property type="match status" value="1"/>
</dbReference>
<dbReference type="InterPro" id="IPR036390">
    <property type="entry name" value="WH_DNA-bd_sf"/>
</dbReference>
<dbReference type="EMBL" id="JBBPFD010000014">
    <property type="protein sequence ID" value="KAK7898669.1"/>
    <property type="molecule type" value="Genomic_DNA"/>
</dbReference>
<comment type="subcellular location">
    <subcellularLocation>
        <location evidence="2">Nucleus</location>
    </subcellularLocation>
</comment>
<name>A0AAW0NRM9_9GOBI</name>
<feature type="region of interest" description="Disordered" evidence="3">
    <location>
        <begin position="1"/>
        <end position="25"/>
    </location>
</feature>
<dbReference type="Pfam" id="PF00250">
    <property type="entry name" value="Forkhead"/>
    <property type="match status" value="1"/>
</dbReference>
<accession>A0AAW0NRM9</accession>
<dbReference type="SMART" id="SM00339">
    <property type="entry name" value="FH"/>
    <property type="match status" value="1"/>
</dbReference>
<keyword evidence="6" id="KW-1185">Reference proteome</keyword>
<dbReference type="InterPro" id="IPR001766">
    <property type="entry name" value="Fork_head_dom"/>
</dbReference>
<evidence type="ECO:0000313" key="5">
    <source>
        <dbReference type="EMBL" id="KAK7898669.1"/>
    </source>
</evidence>
<evidence type="ECO:0000256" key="2">
    <source>
        <dbReference type="PROSITE-ProRule" id="PRU00089"/>
    </source>
</evidence>
<feature type="compositionally biased region" description="Polar residues" evidence="3">
    <location>
        <begin position="188"/>
        <end position="201"/>
    </location>
</feature>
<keyword evidence="1 2" id="KW-0238">DNA-binding</keyword>
<organism evidence="5 6">
    <name type="scientific">Mugilogobius chulae</name>
    <name type="common">yellowstripe goby</name>
    <dbReference type="NCBI Taxonomy" id="88201"/>
    <lineage>
        <taxon>Eukaryota</taxon>
        <taxon>Metazoa</taxon>
        <taxon>Chordata</taxon>
        <taxon>Craniata</taxon>
        <taxon>Vertebrata</taxon>
        <taxon>Euteleostomi</taxon>
        <taxon>Actinopterygii</taxon>
        <taxon>Neopterygii</taxon>
        <taxon>Teleostei</taxon>
        <taxon>Neoteleostei</taxon>
        <taxon>Acanthomorphata</taxon>
        <taxon>Gobiaria</taxon>
        <taxon>Gobiiformes</taxon>
        <taxon>Gobioidei</taxon>
        <taxon>Gobiidae</taxon>
        <taxon>Gobionellinae</taxon>
        <taxon>Mugilogobius</taxon>
    </lineage>
</organism>